<sequence>MFTEKFCADGICFIMRAKNEIDHIFSELYSVPNCLQKPYFKLKVQELLLFLCMPLVICTPILIGFAILIPYLCFKNLEKRSIVNRLRAEQKENQQKQVVLALLIHSELFDSGFR</sequence>
<dbReference type="EnsemblBacteria" id="AAO82019">
    <property type="protein sequence ID" value="AAO82019"/>
    <property type="gene ID" value="EF_2292"/>
</dbReference>
<keyword evidence="1" id="KW-0472">Membrane</keyword>
<dbReference type="STRING" id="226185.EF_2292"/>
<keyword evidence="1" id="KW-1133">Transmembrane helix</keyword>
<feature type="transmembrane region" description="Helical" evidence="1">
    <location>
        <begin position="47"/>
        <end position="74"/>
    </location>
</feature>
<dbReference type="HOGENOM" id="CLU_2117221_0_0_9"/>
<evidence type="ECO:0000256" key="1">
    <source>
        <dbReference type="SAM" id="Phobius"/>
    </source>
</evidence>
<dbReference type="EMBL" id="AE016830">
    <property type="protein sequence ID" value="AAO82019.1"/>
    <property type="molecule type" value="Genomic_DNA"/>
</dbReference>
<dbReference type="AlphaFoldDB" id="Q832D8"/>
<name>Q832D8_ENTFA</name>
<evidence type="ECO:0000313" key="3">
    <source>
        <dbReference type="Proteomes" id="UP000001415"/>
    </source>
</evidence>
<proteinExistence type="predicted"/>
<gene>
    <name evidence="2" type="ordered locus">EF_2292</name>
</gene>
<reference evidence="2 3" key="1">
    <citation type="journal article" date="2003" name="Science">
        <title>Role of mobile DNA in the evolution of vancomycin-resistant Enterococcus faecalis.</title>
        <authorList>
            <person name="Paulsen I."/>
            <person name="Banerjei L."/>
            <person name="Myers G.S.A."/>
            <person name="Nelson K.E."/>
            <person name="Seshadri R."/>
            <person name="Read T.D."/>
            <person name="Fouts D.E."/>
            <person name="Eisen J.A."/>
            <person name="Gill S.R."/>
            <person name="Heidelberg J.F."/>
            <person name="Tettelin H."/>
            <person name="Dodson R.J."/>
            <person name="Umayam L."/>
            <person name="Brinkac L."/>
            <person name="Beanan M."/>
            <person name="Daugherty S."/>
            <person name="DeBoy R.T."/>
            <person name="Durkin S."/>
            <person name="Kolonay J."/>
            <person name="Madupu R."/>
            <person name="Nelson W."/>
            <person name="Vamathevan J."/>
            <person name="Tran B."/>
            <person name="Upton J."/>
            <person name="Hansen T."/>
            <person name="Shetty J."/>
            <person name="Khouri H."/>
            <person name="Utterback T."/>
            <person name="Radune D."/>
            <person name="Ketchum K.A."/>
            <person name="Dougherty B.A."/>
            <person name="Fraser C.M."/>
        </authorList>
    </citation>
    <scope>NUCLEOTIDE SEQUENCE [LARGE SCALE GENOMIC DNA]</scope>
    <source>
        <strain evidence="3">ATCC 700802 / V583</strain>
    </source>
</reference>
<protein>
    <submittedName>
        <fullName evidence="2">Uncharacterized protein</fullName>
    </submittedName>
</protein>
<accession>Q832D8</accession>
<dbReference type="Proteomes" id="UP000001415">
    <property type="component" value="Chromosome"/>
</dbReference>
<keyword evidence="1" id="KW-0812">Transmembrane</keyword>
<dbReference type="CARD" id="ARO:3004254">
    <property type="molecule name" value="vanV_in_vanB_cl"/>
    <property type="mechanism identifier" value="ARO:0001001"/>
    <property type="mechanism name" value="antibiotic target alteration"/>
</dbReference>
<keyword evidence="3" id="KW-1185">Reference proteome</keyword>
<organism evidence="2 3">
    <name type="scientific">Enterococcus faecalis (strain ATCC 700802 / V583)</name>
    <dbReference type="NCBI Taxonomy" id="226185"/>
    <lineage>
        <taxon>Bacteria</taxon>
        <taxon>Bacillati</taxon>
        <taxon>Bacillota</taxon>
        <taxon>Bacilli</taxon>
        <taxon>Lactobacillales</taxon>
        <taxon>Enterococcaceae</taxon>
        <taxon>Enterococcus</taxon>
    </lineage>
</organism>
<evidence type="ECO:0000313" key="2">
    <source>
        <dbReference type="EMBL" id="AAO82019.1"/>
    </source>
</evidence>
<dbReference type="eggNOG" id="COG2169">
    <property type="taxonomic scope" value="Bacteria"/>
</dbReference>
<dbReference type="KEGG" id="efa:EF2292"/>